<accession>A0ABQ7R518</accession>
<comment type="caution">
    <text evidence="6">The sequence shown here is derived from an EMBL/GenBank/DDBJ whole genome shotgun (WGS) entry which is preliminary data.</text>
</comment>
<evidence type="ECO:0000256" key="3">
    <source>
        <dbReference type="ARBA" id="ARBA00022989"/>
    </source>
</evidence>
<dbReference type="PANTHER" id="PTHR11662:SF457">
    <property type="entry name" value="MAJOR FACILITATOR SUPERFAMILY TRANSPORTER 3"/>
    <property type="match status" value="1"/>
</dbReference>
<feature type="transmembrane region" description="Helical" evidence="5">
    <location>
        <begin position="116"/>
        <end position="136"/>
    </location>
</feature>
<evidence type="ECO:0000256" key="4">
    <source>
        <dbReference type="ARBA" id="ARBA00023136"/>
    </source>
</evidence>
<sequence length="448" mass="50819">MDVPARGNILGRCVPSRYILAVLGSIGMAIVYGLKVNLSVAMVGMLNHSAIGGGGEQSAGGEECAATDAGHVVEEPDGPFAWSGGVRGTVLSCYFWGYLVSQIPGARIAEQFSAKWVMFFSVSINVVCTLLTPVMANAHYIAVVVMRVGEGIGGIYLDEGENLQFNDFYLEEMIENIQEDKSLSSSSNRTLEKLLEKLLEEKQTNPETQNLGKISKDFMIEKFNGRNANAHQWIKSFNKECERFHIKEDHKKIEILKNFLEYAGIDWYSCSLIKFTVESEWNKWEKNFCDTFGNKGWSPIRYALSFKYQMGSLLDYALKKEKILLEVRKSIDTGTLIDLIAAGLPNYLTDKIDRENLQETEDLYNELGKLEHLVVKNKYDKKSYTYSDTKTKKNEEKKPCTICISEKKGKRFHPEENCWFKEKNHKDIVKSVNNSELEIELNNENPKN</sequence>
<protein>
    <submittedName>
        <fullName evidence="6">Uncharacterized protein</fullName>
    </submittedName>
</protein>
<name>A0ABQ7R518_PLUXY</name>
<evidence type="ECO:0000313" key="7">
    <source>
        <dbReference type="Proteomes" id="UP000823941"/>
    </source>
</evidence>
<proteinExistence type="predicted"/>
<evidence type="ECO:0000256" key="2">
    <source>
        <dbReference type="ARBA" id="ARBA00022692"/>
    </source>
</evidence>
<reference evidence="6 7" key="1">
    <citation type="submission" date="2021-06" db="EMBL/GenBank/DDBJ databases">
        <title>A haploid diamondback moth (Plutella xylostella L.) genome assembly resolves 31 chromosomes and identifies a diamide resistance mutation.</title>
        <authorList>
            <person name="Ward C.M."/>
            <person name="Perry K.D."/>
            <person name="Baker G."/>
            <person name="Powis K."/>
            <person name="Heckel D.G."/>
            <person name="Baxter S.W."/>
        </authorList>
    </citation>
    <scope>NUCLEOTIDE SEQUENCE [LARGE SCALE GENOMIC DNA]</scope>
    <source>
        <strain evidence="6 7">LV</strain>
        <tissue evidence="6">Single pupa</tissue>
    </source>
</reference>
<evidence type="ECO:0000313" key="6">
    <source>
        <dbReference type="EMBL" id="KAG7312398.1"/>
    </source>
</evidence>
<organism evidence="6 7">
    <name type="scientific">Plutella xylostella</name>
    <name type="common">Diamondback moth</name>
    <name type="synonym">Plutella maculipennis</name>
    <dbReference type="NCBI Taxonomy" id="51655"/>
    <lineage>
        <taxon>Eukaryota</taxon>
        <taxon>Metazoa</taxon>
        <taxon>Ecdysozoa</taxon>
        <taxon>Arthropoda</taxon>
        <taxon>Hexapoda</taxon>
        <taxon>Insecta</taxon>
        <taxon>Pterygota</taxon>
        <taxon>Neoptera</taxon>
        <taxon>Endopterygota</taxon>
        <taxon>Lepidoptera</taxon>
        <taxon>Glossata</taxon>
        <taxon>Ditrysia</taxon>
        <taxon>Yponomeutoidea</taxon>
        <taxon>Plutellidae</taxon>
        <taxon>Plutella</taxon>
    </lineage>
</organism>
<dbReference type="Proteomes" id="UP000823941">
    <property type="component" value="Chromosome 3"/>
</dbReference>
<dbReference type="InterPro" id="IPR011701">
    <property type="entry name" value="MFS"/>
</dbReference>
<keyword evidence="4 5" id="KW-0472">Membrane</keyword>
<dbReference type="InterPro" id="IPR027378">
    <property type="entry name" value="Nucleotide_channel_N"/>
</dbReference>
<comment type="subcellular location">
    <subcellularLocation>
        <location evidence="1">Membrane</location>
        <topology evidence="1">Multi-pass membrane protein</topology>
    </subcellularLocation>
</comment>
<keyword evidence="3 5" id="KW-1133">Transmembrane helix</keyword>
<dbReference type="Gene3D" id="1.20.120.540">
    <property type="entry name" value="Voltage-gated potassium channels"/>
    <property type="match status" value="1"/>
</dbReference>
<dbReference type="InterPro" id="IPR036259">
    <property type="entry name" value="MFS_trans_sf"/>
</dbReference>
<keyword evidence="7" id="KW-1185">Reference proteome</keyword>
<feature type="transmembrane region" description="Helical" evidence="5">
    <location>
        <begin position="18"/>
        <end position="38"/>
    </location>
</feature>
<evidence type="ECO:0000256" key="1">
    <source>
        <dbReference type="ARBA" id="ARBA00004141"/>
    </source>
</evidence>
<evidence type="ECO:0000256" key="5">
    <source>
        <dbReference type="SAM" id="Phobius"/>
    </source>
</evidence>
<dbReference type="SUPFAM" id="SSF103473">
    <property type="entry name" value="MFS general substrate transporter"/>
    <property type="match status" value="1"/>
</dbReference>
<dbReference type="InterPro" id="IPR050382">
    <property type="entry name" value="MFS_Na/Anion_cotransporter"/>
</dbReference>
<keyword evidence="2 5" id="KW-0812">Transmembrane</keyword>
<dbReference type="PANTHER" id="PTHR11662">
    <property type="entry name" value="SOLUTE CARRIER FAMILY 17"/>
    <property type="match status" value="1"/>
</dbReference>
<dbReference type="Pfam" id="PF07690">
    <property type="entry name" value="MFS_1"/>
    <property type="match status" value="1"/>
</dbReference>
<dbReference type="EMBL" id="JAHIBW010000003">
    <property type="protein sequence ID" value="KAG7312398.1"/>
    <property type="molecule type" value="Genomic_DNA"/>
</dbReference>
<gene>
    <name evidence="6" type="ORF">JYU34_001891</name>
</gene>